<name>A0A7N6BFE0_ANATE</name>
<accession>A0A7N6BFE0</accession>
<feature type="compositionally biased region" description="Basic and acidic residues" evidence="9">
    <location>
        <begin position="889"/>
        <end position="904"/>
    </location>
</feature>
<feature type="domain" description="Helicase C-terminal" evidence="11">
    <location>
        <begin position="650"/>
        <end position="821"/>
    </location>
</feature>
<evidence type="ECO:0000313" key="13">
    <source>
        <dbReference type="Proteomes" id="UP000265040"/>
    </source>
</evidence>
<feature type="region of interest" description="Disordered" evidence="9">
    <location>
        <begin position="889"/>
        <end position="912"/>
    </location>
</feature>
<evidence type="ECO:0000313" key="12">
    <source>
        <dbReference type="Ensembl" id="ENSATEP00000061787.1"/>
    </source>
</evidence>
<dbReference type="PANTHER" id="PTHR45797">
    <property type="entry name" value="RAD54-LIKE"/>
    <property type="match status" value="1"/>
</dbReference>
<feature type="region of interest" description="Disordered" evidence="9">
    <location>
        <begin position="599"/>
        <end position="618"/>
    </location>
</feature>
<dbReference type="SUPFAM" id="SSF52540">
    <property type="entry name" value="P-loop containing nucleoside triphosphate hydrolases"/>
    <property type="match status" value="2"/>
</dbReference>
<reference evidence="12" key="3">
    <citation type="submission" date="2025-09" db="UniProtKB">
        <authorList>
            <consortium name="Ensembl"/>
        </authorList>
    </citation>
    <scope>IDENTIFICATION</scope>
</reference>
<dbReference type="CDD" id="cd18069">
    <property type="entry name" value="DEXHc_ARIP4"/>
    <property type="match status" value="1"/>
</dbReference>
<feature type="region of interest" description="Disordered" evidence="9">
    <location>
        <begin position="141"/>
        <end position="167"/>
    </location>
</feature>
<evidence type="ECO:0000256" key="8">
    <source>
        <dbReference type="ARBA" id="ARBA00023242"/>
    </source>
</evidence>
<sequence>MSEEAISESDLEPSLNSEEEYLDDEEEEDNEDMEEDEDDNDGDDEDDSVGEKLLKEDQLEAGTKAAQQEEMERRKRLEQQRKDFPTPAPDSQLEVSHLVPGLLSKQDVICLDSSGDEDEKVESKLPVLAIRDDIIELSSGDEDALQISSESAEEDADGTISSEESSGAHINDALNLPDAQGRVLININHPAEEKDIYLAPQLARAVKPHQVGGIRFLYDNLIESLERYKSSSGFGCILAHSMGLGKTLQVISFIDILLRNTEAHTVLAIVPVNTLQNWLTEFNLWLPPQEALSPDTDPALVTGRTFKVHILNDEHKTTMARAKVVEDWSRDGGVLLMGYEMYRLLSMKKSFVMGKKRKSKKPAGPIIIDLDEEDRQQELMKGIEKAIARPGPDVVICDEGHRIKNYHASTSQALKNIRSRRRVVLTGYPLQNNLIEYWCMVDFVRPDFLGTRQEFSNMFERPILNGQCVDSTPQDVRLMRYRSHVLHSLLEGFVQRRGHDVLRDQLPSKEEHVILVRLSPVQRALYTEFMKRFREAGNSGWLGLNPLKAFCVCCKIWNHPDVLYEALQKENQANEQDLDLDDITSASNPHCPTPGAGLKAKVADPSNSKVNSNLPPLNPSQDKANQVITYEWAKDIMSNYRIGVLENSAKMVLLFYLIDESVRRGDKILVFSQSLSTLTVIEDFLSKRPIPASSDTQSQNWVRNLNYYRLDGSTSASERERLINQFNDPENSSTWVFLLSTRAGCLGVNLIGANRVVVFDASWNPCHDAQAVCRVYRYGQRKPCYIYRLVCDFTLEKKIYDRQVSKQGMSDRVVDDLNPVLNFTRKEVDSLLHFVEEEHEADKLSLQSRDEFEGVIYQACQFYPHLITKQPFRHESLLVDRKESKLTKAEKRAAKKSYEDEKRASVPYSRPSYAPYYPTSDQTLTNIQAFNLRGWRPMARLDDKPVASVRPIQSTPIPMMPRQVGMGMPGSSSAGSLPVNFLQKAGVYVQRIVTTTDIVIPGANSTTDVQARISAGESVHVIRGSKGICNNTIINLCTQRISLNCFRHLMCSVTQVHTSGRTMAESLRFDRERSVDQQEGAPLNGCSSPMDQQQRSPNGEQRPSSPLSSEIMRELSRYTSTTGDAAAGVGSEIQTSDLSRQLSDDLLSSALEMRGTKRKSTESQGNAQTGGKHASAAARFPGLSMGSSGLNFPPVGLNPTSLLGNLGHMSHPLLMGGSGGSSFLQTPGQTLADLQTMFPSAATGNGHLPTPSSSSLVAGLLSSGFPLNYSQSLLSEPRMFPTPLLSGSGGFPTPNSSSSTSSFLSHYNNPTSSLLGAALTQPDRHQSTENGGSSSDDDVIEVTGQ</sequence>
<feature type="compositionally biased region" description="Polar residues" evidence="9">
    <location>
        <begin position="1085"/>
        <end position="1108"/>
    </location>
</feature>
<keyword evidence="4" id="KW-0378">Hydrolase</keyword>
<keyword evidence="5" id="KW-0347">Helicase</keyword>
<dbReference type="PANTHER" id="PTHR45797:SF1">
    <property type="entry name" value="HELICASE ARIP4"/>
    <property type="match status" value="1"/>
</dbReference>
<keyword evidence="7" id="KW-0238">DNA-binding</keyword>
<evidence type="ECO:0000259" key="11">
    <source>
        <dbReference type="PROSITE" id="PS51194"/>
    </source>
</evidence>
<dbReference type="GO" id="GO:0005524">
    <property type="term" value="F:ATP binding"/>
    <property type="evidence" value="ECO:0007669"/>
    <property type="project" value="UniProtKB-KW"/>
</dbReference>
<dbReference type="Proteomes" id="UP000265040">
    <property type="component" value="Chromosome 5"/>
</dbReference>
<keyword evidence="6" id="KW-0067">ATP-binding</keyword>
<dbReference type="PROSITE" id="PS51194">
    <property type="entry name" value="HELICASE_CTER"/>
    <property type="match status" value="1"/>
</dbReference>
<dbReference type="Ensembl" id="ENSATET00000066184.1">
    <property type="protein sequence ID" value="ENSATEP00000061787.1"/>
    <property type="gene ID" value="ENSATEG00000009346.3"/>
</dbReference>
<dbReference type="Pfam" id="PF00271">
    <property type="entry name" value="Helicase_C"/>
    <property type="match status" value="1"/>
</dbReference>
<feature type="compositionally biased region" description="Acidic residues" evidence="9">
    <location>
        <begin position="1"/>
        <end position="48"/>
    </location>
</feature>
<dbReference type="InterPro" id="IPR001650">
    <property type="entry name" value="Helicase_C-like"/>
</dbReference>
<dbReference type="Gene3D" id="3.40.50.10810">
    <property type="entry name" value="Tandem AAA-ATPase domain"/>
    <property type="match status" value="1"/>
</dbReference>
<comment type="similarity">
    <text evidence="2">Belongs to the SNF2/RAD54 helicase family.</text>
</comment>
<protein>
    <recommendedName>
        <fullName evidence="14">RAD54 like 2</fullName>
    </recommendedName>
</protein>
<dbReference type="CDD" id="cd18793">
    <property type="entry name" value="SF2_C_SNF"/>
    <property type="match status" value="1"/>
</dbReference>
<organism evidence="12 13">
    <name type="scientific">Anabas testudineus</name>
    <name type="common">Climbing perch</name>
    <name type="synonym">Anthias testudineus</name>
    <dbReference type="NCBI Taxonomy" id="64144"/>
    <lineage>
        <taxon>Eukaryota</taxon>
        <taxon>Metazoa</taxon>
        <taxon>Chordata</taxon>
        <taxon>Craniata</taxon>
        <taxon>Vertebrata</taxon>
        <taxon>Euteleostomi</taxon>
        <taxon>Actinopterygii</taxon>
        <taxon>Neopterygii</taxon>
        <taxon>Teleostei</taxon>
        <taxon>Neoteleostei</taxon>
        <taxon>Acanthomorphata</taxon>
        <taxon>Anabantaria</taxon>
        <taxon>Anabantiformes</taxon>
        <taxon>Anabantoidei</taxon>
        <taxon>Anabantidae</taxon>
        <taxon>Anabas</taxon>
    </lineage>
</organism>
<keyword evidence="8" id="KW-0539">Nucleus</keyword>
<feature type="region of interest" description="Disordered" evidence="9">
    <location>
        <begin position="1154"/>
        <end position="1175"/>
    </location>
</feature>
<keyword evidence="13" id="KW-1185">Reference proteome</keyword>
<dbReference type="GO" id="GO:0005634">
    <property type="term" value="C:nucleus"/>
    <property type="evidence" value="ECO:0007669"/>
    <property type="project" value="UniProtKB-SubCell"/>
</dbReference>
<evidence type="ECO:0000256" key="9">
    <source>
        <dbReference type="SAM" id="MobiDB-lite"/>
    </source>
</evidence>
<comment type="subcellular location">
    <subcellularLocation>
        <location evidence="1">Nucleus</location>
    </subcellularLocation>
</comment>
<feature type="compositionally biased region" description="Polar residues" evidence="9">
    <location>
        <begin position="605"/>
        <end position="618"/>
    </location>
</feature>
<feature type="compositionally biased region" description="Low complexity" evidence="9">
    <location>
        <begin position="1291"/>
        <end position="1305"/>
    </location>
</feature>
<evidence type="ECO:0000256" key="5">
    <source>
        <dbReference type="ARBA" id="ARBA00022806"/>
    </source>
</evidence>
<dbReference type="GO" id="GO:0004386">
    <property type="term" value="F:helicase activity"/>
    <property type="evidence" value="ECO:0007669"/>
    <property type="project" value="UniProtKB-KW"/>
</dbReference>
<reference evidence="12" key="2">
    <citation type="submission" date="2025-08" db="UniProtKB">
        <authorList>
            <consortium name="Ensembl"/>
        </authorList>
    </citation>
    <scope>IDENTIFICATION</scope>
</reference>
<dbReference type="InterPro" id="IPR014001">
    <property type="entry name" value="Helicase_ATP-bd"/>
</dbReference>
<evidence type="ECO:0000256" key="4">
    <source>
        <dbReference type="ARBA" id="ARBA00022801"/>
    </source>
</evidence>
<evidence type="ECO:0000256" key="1">
    <source>
        <dbReference type="ARBA" id="ARBA00004123"/>
    </source>
</evidence>
<dbReference type="Gene3D" id="1.20.120.850">
    <property type="entry name" value="SWI2/SNF2 ATPases, N-terminal domain"/>
    <property type="match status" value="1"/>
</dbReference>
<dbReference type="InterPro" id="IPR044574">
    <property type="entry name" value="ARIP4-like"/>
</dbReference>
<evidence type="ECO:0000256" key="6">
    <source>
        <dbReference type="ARBA" id="ARBA00022840"/>
    </source>
</evidence>
<dbReference type="SMART" id="SM00487">
    <property type="entry name" value="DEXDc"/>
    <property type="match status" value="1"/>
</dbReference>
<dbReference type="InterPro" id="IPR044573">
    <property type="entry name" value="ARIP4_DEXHc"/>
</dbReference>
<evidence type="ECO:0000256" key="2">
    <source>
        <dbReference type="ARBA" id="ARBA00007025"/>
    </source>
</evidence>
<feature type="region of interest" description="Disordered" evidence="9">
    <location>
        <begin position="1068"/>
        <end position="1109"/>
    </location>
</feature>
<dbReference type="SMART" id="SM00490">
    <property type="entry name" value="HELICc"/>
    <property type="match status" value="1"/>
</dbReference>
<dbReference type="InterPro" id="IPR038718">
    <property type="entry name" value="SNF2-like_sf"/>
</dbReference>
<dbReference type="GO" id="GO:0016887">
    <property type="term" value="F:ATP hydrolysis activity"/>
    <property type="evidence" value="ECO:0007669"/>
    <property type="project" value="InterPro"/>
</dbReference>
<dbReference type="InterPro" id="IPR049730">
    <property type="entry name" value="SNF2/RAD54-like_C"/>
</dbReference>
<feature type="domain" description="Helicase ATP-binding" evidence="10">
    <location>
        <begin position="227"/>
        <end position="447"/>
    </location>
</feature>
<feature type="compositionally biased region" description="Basic and acidic residues" evidence="9">
    <location>
        <begin position="49"/>
        <end position="58"/>
    </location>
</feature>
<dbReference type="GO" id="GO:0003677">
    <property type="term" value="F:DNA binding"/>
    <property type="evidence" value="ECO:0007669"/>
    <property type="project" value="UniProtKB-KW"/>
</dbReference>
<feature type="compositionally biased region" description="Acidic residues" evidence="9">
    <location>
        <begin position="1335"/>
        <end position="1345"/>
    </location>
</feature>
<dbReference type="InterPro" id="IPR000330">
    <property type="entry name" value="SNF2_N"/>
</dbReference>
<feature type="region of interest" description="Disordered" evidence="9">
    <location>
        <begin position="1285"/>
        <end position="1345"/>
    </location>
</feature>
<dbReference type="GeneTree" id="ENSGT00940000155763"/>
<evidence type="ECO:0000259" key="10">
    <source>
        <dbReference type="PROSITE" id="PS51192"/>
    </source>
</evidence>
<dbReference type="Gene3D" id="3.40.50.300">
    <property type="entry name" value="P-loop containing nucleotide triphosphate hydrolases"/>
    <property type="match status" value="2"/>
</dbReference>
<dbReference type="PROSITE" id="PS51192">
    <property type="entry name" value="HELICASE_ATP_BIND_1"/>
    <property type="match status" value="1"/>
</dbReference>
<evidence type="ECO:0008006" key="14">
    <source>
        <dbReference type="Google" id="ProtNLM"/>
    </source>
</evidence>
<proteinExistence type="inferred from homology"/>
<dbReference type="Pfam" id="PF00176">
    <property type="entry name" value="SNF2-rel_dom"/>
    <property type="match status" value="1"/>
</dbReference>
<keyword evidence="3" id="KW-0547">Nucleotide-binding</keyword>
<feature type="compositionally biased region" description="Basic and acidic residues" evidence="9">
    <location>
        <begin position="70"/>
        <end position="84"/>
    </location>
</feature>
<feature type="region of interest" description="Disordered" evidence="9">
    <location>
        <begin position="1"/>
        <end position="94"/>
    </location>
</feature>
<evidence type="ECO:0000256" key="3">
    <source>
        <dbReference type="ARBA" id="ARBA00022741"/>
    </source>
</evidence>
<evidence type="ECO:0000256" key="7">
    <source>
        <dbReference type="ARBA" id="ARBA00023125"/>
    </source>
</evidence>
<reference evidence="12" key="1">
    <citation type="submission" date="2021-04" db="EMBL/GenBank/DDBJ databases">
        <authorList>
            <consortium name="Wellcome Sanger Institute Data Sharing"/>
        </authorList>
    </citation>
    <scope>NUCLEOTIDE SEQUENCE [LARGE SCALE GENOMIC DNA]</scope>
</reference>
<dbReference type="InterPro" id="IPR027417">
    <property type="entry name" value="P-loop_NTPase"/>
</dbReference>
<gene>
    <name evidence="12" type="primary">RAD54L2</name>
</gene>